<dbReference type="GO" id="GO:0016787">
    <property type="term" value="F:hydrolase activity"/>
    <property type="evidence" value="ECO:0007669"/>
    <property type="project" value="UniProtKB-KW"/>
</dbReference>
<feature type="domain" description="Glycosyl hydrolase family 81 C-terminal" evidence="11">
    <location>
        <begin position="342"/>
        <end position="664"/>
    </location>
</feature>
<evidence type="ECO:0000313" key="13">
    <source>
        <dbReference type="Proteomes" id="UP001291999"/>
    </source>
</evidence>
<feature type="chain" id="PRO_5045451400" description="glucan endo-1,3-beta-D-glucosidase" evidence="10">
    <location>
        <begin position="20"/>
        <end position="675"/>
    </location>
</feature>
<evidence type="ECO:0000256" key="2">
    <source>
        <dbReference type="ARBA" id="ARBA00010730"/>
    </source>
</evidence>
<evidence type="ECO:0000313" key="12">
    <source>
        <dbReference type="EMBL" id="MDZ5663373.1"/>
    </source>
</evidence>
<evidence type="ECO:0000256" key="1">
    <source>
        <dbReference type="ARBA" id="ARBA00000382"/>
    </source>
</evidence>
<keyword evidence="13" id="KW-1185">Reference proteome</keyword>
<reference evidence="12 13" key="1">
    <citation type="submission" date="2023-11" db="EMBL/GenBank/DDBJ databases">
        <title>Novel species in genus Nocardioides.</title>
        <authorList>
            <person name="Zhou H."/>
        </authorList>
    </citation>
    <scope>NUCLEOTIDE SEQUENCE [LARGE SCALE GENOMIC DNA]</scope>
    <source>
        <strain evidence="12 13">S-58</strain>
    </source>
</reference>
<comment type="caution">
    <text evidence="12">The sequence shown here is derived from an EMBL/GenBank/DDBJ whole genome shotgun (WGS) entry which is preliminary data.</text>
</comment>
<evidence type="ECO:0000256" key="6">
    <source>
        <dbReference type="ARBA" id="ARBA00023295"/>
    </source>
</evidence>
<dbReference type="Proteomes" id="UP001291999">
    <property type="component" value="Unassembled WGS sequence"/>
</dbReference>
<evidence type="ECO:0000256" key="10">
    <source>
        <dbReference type="SAM" id="SignalP"/>
    </source>
</evidence>
<comment type="similarity">
    <text evidence="2">Belongs to the glycosyl hydrolase 81 family.</text>
</comment>
<feature type="compositionally biased region" description="Low complexity" evidence="9">
    <location>
        <begin position="27"/>
        <end position="48"/>
    </location>
</feature>
<keyword evidence="7" id="KW-0961">Cell wall biogenesis/degradation</keyword>
<evidence type="ECO:0000259" key="11">
    <source>
        <dbReference type="Pfam" id="PF17652"/>
    </source>
</evidence>
<dbReference type="PANTHER" id="PTHR31983:SF0">
    <property type="entry name" value="GLUCAN ENDO-1,3-BETA-D-GLUCOSIDASE 2"/>
    <property type="match status" value="1"/>
</dbReference>
<evidence type="ECO:0000256" key="4">
    <source>
        <dbReference type="ARBA" id="ARBA00022801"/>
    </source>
</evidence>
<dbReference type="Pfam" id="PF17652">
    <property type="entry name" value="Glyco_hydro81C"/>
    <property type="match status" value="1"/>
</dbReference>
<keyword evidence="4 12" id="KW-0378">Hydrolase</keyword>
<dbReference type="InterPro" id="IPR005200">
    <property type="entry name" value="Endo-beta-glucanase"/>
</dbReference>
<evidence type="ECO:0000256" key="9">
    <source>
        <dbReference type="SAM" id="MobiDB-lite"/>
    </source>
</evidence>
<evidence type="ECO:0000256" key="5">
    <source>
        <dbReference type="ARBA" id="ARBA00023277"/>
    </source>
</evidence>
<dbReference type="InterPro" id="IPR040720">
    <property type="entry name" value="GH81_C"/>
</dbReference>
<name>A0ABU5KEH2_9ACTN</name>
<keyword evidence="8" id="KW-0624">Polysaccharide degradation</keyword>
<dbReference type="Gene3D" id="2.70.98.30">
    <property type="entry name" value="Golgi alpha-mannosidase II, domain 4"/>
    <property type="match status" value="1"/>
</dbReference>
<gene>
    <name evidence="12" type="ORF">SFC79_16485</name>
</gene>
<keyword evidence="6" id="KW-0326">Glycosidase</keyword>
<dbReference type="PROSITE" id="PS52008">
    <property type="entry name" value="GH81"/>
    <property type="match status" value="1"/>
</dbReference>
<accession>A0ABU5KEH2</accession>
<keyword evidence="10" id="KW-0732">Signal</keyword>
<keyword evidence="5" id="KW-0119">Carbohydrate metabolism</keyword>
<protein>
    <recommendedName>
        <fullName evidence="3">glucan endo-1,3-beta-D-glucosidase</fullName>
        <ecNumber evidence="3">3.2.1.39</ecNumber>
    </recommendedName>
</protein>
<organism evidence="12 13">
    <name type="scientific">Nocardioides renjunii</name>
    <dbReference type="NCBI Taxonomy" id="3095075"/>
    <lineage>
        <taxon>Bacteria</taxon>
        <taxon>Bacillati</taxon>
        <taxon>Actinomycetota</taxon>
        <taxon>Actinomycetes</taxon>
        <taxon>Propionibacteriales</taxon>
        <taxon>Nocardioidaceae</taxon>
        <taxon>Nocardioides</taxon>
    </lineage>
</organism>
<comment type="catalytic activity">
    <reaction evidence="1">
        <text>Hydrolysis of (1-&gt;3)-beta-D-glucosidic linkages in (1-&gt;3)-beta-D-glucans.</text>
        <dbReference type="EC" id="3.2.1.39"/>
    </reaction>
</comment>
<dbReference type="PANTHER" id="PTHR31983">
    <property type="entry name" value="ENDO-1,3(4)-BETA-GLUCANASE 1"/>
    <property type="match status" value="1"/>
</dbReference>
<dbReference type="EMBL" id="JAXQPW010000006">
    <property type="protein sequence ID" value="MDZ5663373.1"/>
    <property type="molecule type" value="Genomic_DNA"/>
</dbReference>
<feature type="signal peptide" evidence="10">
    <location>
        <begin position="1"/>
        <end position="19"/>
    </location>
</feature>
<dbReference type="EC" id="3.2.1.39" evidence="3"/>
<evidence type="ECO:0000256" key="8">
    <source>
        <dbReference type="ARBA" id="ARBA00023326"/>
    </source>
</evidence>
<feature type="region of interest" description="Disordered" evidence="9">
    <location>
        <begin position="20"/>
        <end position="48"/>
    </location>
</feature>
<proteinExistence type="inferred from homology"/>
<sequence>MRRLTTAVVATAVALSACSSDLGDATAPPSRSGSGSASPPGGDSAPLPASEIEPLVAALPELSLAPLPEMRLADGLTPPTNRWFSGLVFGEEPQPVFPLPLAFSMDDTSFGAGLPQVVTSETAIVGSHQQDVSVEVGDAATTVVAAYDDASVTLETRDADDRPLGRTTIAQGSPYVTHVAVADETLTTSTDFAGSGAVVTAETASGPWGMRLDGAELDGDTFSLGRGDSIVLFPVPEEGDLDAMAEHAVPLTGTTSSYSVGADEVTTTITYEADGTSAVAVMPHQSGAVDGACRLGTFPSVYGSLTLCAGSTLTWSAPRVRADGALDLSGLSNDDREELAAQVARDVDDLPDAPADTYFGGKWLYRTSQLMTIAEQVGAEAPAREARAQLVELLRTWTQPDGCLERSERCFGYDPAWKGVMGQTAAFGSELLNDHHFHYGYFLYAAAVVSEADPSLVDELAPVMTLLAADIAGGADTGTTPKWRPFDVYASHSWASGTSDFADGNNQESSSEAVTAWAGLLLWARAAGDEDLERQAEWMLGSEAHAATTYWTNFDTSEPVYDGFEHTAIGINWGGKRDYATWFSPEPSAILGIQLIPMSPSSGYLAEDPDRITANVEEAGDGPLGDYALMYAGLAGASEAASALEQARALPGDAIDQGSSRSYMLAFLMIQAASG</sequence>
<dbReference type="PROSITE" id="PS51257">
    <property type="entry name" value="PROKAR_LIPOPROTEIN"/>
    <property type="match status" value="1"/>
</dbReference>
<evidence type="ECO:0000256" key="3">
    <source>
        <dbReference type="ARBA" id="ARBA00012780"/>
    </source>
</evidence>
<evidence type="ECO:0000256" key="7">
    <source>
        <dbReference type="ARBA" id="ARBA00023316"/>
    </source>
</evidence>